<sequence length="1328" mass="149833">MAEAVVGGAFLSSFLQVLFDRMASHEVLEFFSRWKLSKKPLMRLKTSLLFINAVLNDAEEKQINNPVVKDWVNELKDAAYQAQDLLDEIATDASRYKLEAELKSKQRDFLGLKESSGGEKPSPKRPTTSLVEESAVYGRDGDSEAIIELLLEDDGGGYNISVIPIVGMGGVGKTTLAQLLYNKKLVVENFDVRAWVCVSQEFDLLRITRTILEAVSSSTGDTNDLDLLQVRLNKSLVGKKFLIVLDDIWNENYLDWEVLRTPFKSGAKGSKVILTTRNETVASVARTVQTYHLKPLTDEDCWLLFAKHAFGNRESKAYPNLELIGKEIVQKCNGLPLAAKTLGGLLRLKLDPKEWVKIVESNIWNFSDCESNILPALRLSYLYLPSHLKPCFAYCSIFPKNYKFRKEELVLLWMAEDFLLHPKRENLEEVGVEYFNDLVSRSFFRRTSGRSSCYAMHDLLNDLALFVSGEFCFRMEADNSYDLSGKTRYFSYSRRKFDAYEKFEAFHGAKGLRSFLPSSASLQSACLGTKVVLHLLPELRSLRVLSLSKYWNLTILPDSIGNLKHLRYLDLSRTAIKVLPDSVCTLYNLQTLLLSFCYSLTELPANMGWLVNLRHLDISETNLIEMPMLMGRLKSLQTLTSFILGKKGGSGIKELGEFQQLKGSLSVLKLENVVDARDALEANLKDKLQLNELILKWGGDTNDSKKDRDILDHLQPHANLRRLTIENYGGTILSDWLGHASCNIVSVQIRNCKYCLFLPPFGQLPSLQNLSIEGLDGVVTIGSEFYGTVGSESKPFASLQTLRFKNMLQLQEWLPFRDDNGGAVAFPRLRQLFIQNCCNLTKGLPDSLFSLKALVIEKCQQLVASLPRVPVIHELKLQYCNEVLLNELPPQVLKFTISGYDASVSLPMGNNHCLEELDISDCPSLRLLPSIGEADALKSLSVNNCGNLVFPMHRCYPSLESLCIRSSFDSLVSFPLELFPKLNHLDIHGCQNLHSFSFSNQGRLQHLLSLRSLQISNCSNFVSFPEEGLPAPNLTLFRADHCNNLKALPGQMHTLLASLQDLSIRFCPELESFPDGGLPSSLNSLEIHSCEKLIASRLGWGLQALPSLRSFCIRGFETSESFPERELLPLSLTSLEIWNNLFLKSLNGDELLHLIALKHLGIGRCPNLHSMPEDGLPTSLSFLSVTKCPLLKNRCLREKGEDWPKIAHDFKNAITEIELLKTNSNAELKIREALQFTSHSLRQENERLTRLQSESLYTLADQRTKCQSLKELNRVSDERLHQEYEHKKSMDLLKRDYMTMVGVGGSNPIAHEIHCQMTRSKMLVFPCQ</sequence>
<keyword evidence="12" id="KW-1185">Reference proteome</keyword>
<reference evidence="11 12" key="1">
    <citation type="journal article" date="2016" name="G3 (Bethesda)">
        <title>First Draft Assembly and Annotation of the Genome of a California Endemic Oak Quercus lobata Nee (Fagaceae).</title>
        <authorList>
            <person name="Sork V.L."/>
            <person name="Fitz-Gibbon S.T."/>
            <person name="Puiu D."/>
            <person name="Crepeau M."/>
            <person name="Gugger P.F."/>
            <person name="Sherman R."/>
            <person name="Stevens K."/>
            <person name="Langley C.H."/>
            <person name="Pellegrini M."/>
            <person name="Salzberg S.L."/>
        </authorList>
    </citation>
    <scope>NUCLEOTIDE SEQUENCE [LARGE SCALE GENOMIC DNA]</scope>
    <source>
        <strain evidence="11 12">cv. SW786</strain>
    </source>
</reference>
<dbReference type="SUPFAM" id="SSF52540">
    <property type="entry name" value="P-loop containing nucleoside triphosphate hydrolases"/>
    <property type="match status" value="1"/>
</dbReference>
<evidence type="ECO:0000256" key="6">
    <source>
        <dbReference type="SAM" id="MobiDB-lite"/>
    </source>
</evidence>
<dbReference type="InterPro" id="IPR042197">
    <property type="entry name" value="Apaf_helical"/>
</dbReference>
<evidence type="ECO:0000259" key="9">
    <source>
        <dbReference type="Pfam" id="PF23559"/>
    </source>
</evidence>
<keyword evidence="4" id="KW-0611">Plant defense</keyword>
<feature type="region of interest" description="Disordered" evidence="6">
    <location>
        <begin position="112"/>
        <end position="131"/>
    </location>
</feature>
<dbReference type="PRINTS" id="PR00364">
    <property type="entry name" value="DISEASERSIST"/>
</dbReference>
<dbReference type="InParanoid" id="A0A7N2LCZ3"/>
<organism evidence="11 12">
    <name type="scientific">Quercus lobata</name>
    <name type="common">Valley oak</name>
    <dbReference type="NCBI Taxonomy" id="97700"/>
    <lineage>
        <taxon>Eukaryota</taxon>
        <taxon>Viridiplantae</taxon>
        <taxon>Streptophyta</taxon>
        <taxon>Embryophyta</taxon>
        <taxon>Tracheophyta</taxon>
        <taxon>Spermatophyta</taxon>
        <taxon>Magnoliopsida</taxon>
        <taxon>eudicotyledons</taxon>
        <taxon>Gunneridae</taxon>
        <taxon>Pentapetalae</taxon>
        <taxon>rosids</taxon>
        <taxon>fabids</taxon>
        <taxon>Fagales</taxon>
        <taxon>Fagaceae</taxon>
        <taxon>Quercus</taxon>
    </lineage>
</organism>
<dbReference type="Gene3D" id="1.10.10.10">
    <property type="entry name" value="Winged helix-like DNA-binding domain superfamily/Winged helix DNA-binding domain"/>
    <property type="match status" value="1"/>
</dbReference>
<dbReference type="Pfam" id="PF25019">
    <property type="entry name" value="LRR_R13L1-DRL21"/>
    <property type="match status" value="1"/>
</dbReference>
<keyword evidence="5" id="KW-0067">ATP-binding</keyword>
<feature type="domain" description="NB-ARC" evidence="7">
    <location>
        <begin position="142"/>
        <end position="313"/>
    </location>
</feature>
<evidence type="ECO:0000256" key="3">
    <source>
        <dbReference type="ARBA" id="ARBA00022741"/>
    </source>
</evidence>
<dbReference type="Pfam" id="PF23559">
    <property type="entry name" value="WHD_DRP"/>
    <property type="match status" value="1"/>
</dbReference>
<reference evidence="11" key="2">
    <citation type="submission" date="2021-01" db="UniProtKB">
        <authorList>
            <consortium name="EnsemblPlants"/>
        </authorList>
    </citation>
    <scope>IDENTIFICATION</scope>
</reference>
<dbReference type="Gene3D" id="1.10.8.430">
    <property type="entry name" value="Helical domain of apoptotic protease-activating factors"/>
    <property type="match status" value="1"/>
</dbReference>
<evidence type="ECO:0000256" key="4">
    <source>
        <dbReference type="ARBA" id="ARBA00022821"/>
    </source>
</evidence>
<dbReference type="FunFam" id="1.10.10.10:FF:000322">
    <property type="entry name" value="Probable disease resistance protein At1g63360"/>
    <property type="match status" value="1"/>
</dbReference>
<keyword evidence="2" id="KW-0677">Repeat</keyword>
<evidence type="ECO:0000259" key="10">
    <source>
        <dbReference type="Pfam" id="PF25019"/>
    </source>
</evidence>
<dbReference type="Gene3D" id="1.20.5.4130">
    <property type="match status" value="1"/>
</dbReference>
<feature type="domain" description="R13L1/DRL21-like LRR repeat region" evidence="10">
    <location>
        <begin position="652"/>
        <end position="774"/>
    </location>
</feature>
<dbReference type="InterPro" id="IPR041118">
    <property type="entry name" value="Rx_N"/>
</dbReference>
<dbReference type="InterPro" id="IPR032675">
    <property type="entry name" value="LRR_dom_sf"/>
</dbReference>
<proteinExistence type="predicted"/>
<evidence type="ECO:0000256" key="1">
    <source>
        <dbReference type="ARBA" id="ARBA00022614"/>
    </source>
</evidence>
<dbReference type="EnsemblPlants" id="QL04p011351:mrna">
    <property type="protein sequence ID" value="QL04p011351:mrna"/>
    <property type="gene ID" value="QL04p011351"/>
</dbReference>
<protein>
    <recommendedName>
        <fullName evidence="13">Disease resistance RPP13-like protein 1</fullName>
    </recommendedName>
</protein>
<dbReference type="OMA" id="CESNILP"/>
<dbReference type="Gramene" id="QL04p011351:mrna">
    <property type="protein sequence ID" value="QL04p011351:mrna"/>
    <property type="gene ID" value="QL04p011351"/>
</dbReference>
<feature type="domain" description="Disease resistance protein winged helix" evidence="9">
    <location>
        <begin position="397"/>
        <end position="464"/>
    </location>
</feature>
<evidence type="ECO:0000313" key="12">
    <source>
        <dbReference type="Proteomes" id="UP000594261"/>
    </source>
</evidence>
<dbReference type="GO" id="GO:0006952">
    <property type="term" value="P:defense response"/>
    <property type="evidence" value="ECO:0007669"/>
    <property type="project" value="UniProtKB-KW"/>
</dbReference>
<accession>A0A7N2LCZ3</accession>
<name>A0A7N2LCZ3_QUELO</name>
<dbReference type="GO" id="GO:0051707">
    <property type="term" value="P:response to other organism"/>
    <property type="evidence" value="ECO:0007669"/>
    <property type="project" value="UniProtKB-ARBA"/>
</dbReference>
<evidence type="ECO:0008006" key="13">
    <source>
        <dbReference type="Google" id="ProtNLM"/>
    </source>
</evidence>
<dbReference type="Pfam" id="PF00931">
    <property type="entry name" value="NB-ARC"/>
    <property type="match status" value="1"/>
</dbReference>
<evidence type="ECO:0000256" key="5">
    <source>
        <dbReference type="ARBA" id="ARBA00022840"/>
    </source>
</evidence>
<dbReference type="Proteomes" id="UP000594261">
    <property type="component" value="Chromosome 4"/>
</dbReference>
<dbReference type="InterPro" id="IPR036388">
    <property type="entry name" value="WH-like_DNA-bd_sf"/>
</dbReference>
<dbReference type="Pfam" id="PF18052">
    <property type="entry name" value="Rx_N"/>
    <property type="match status" value="1"/>
</dbReference>
<keyword evidence="1" id="KW-0433">Leucine-rich repeat</keyword>
<dbReference type="GO" id="GO:0043531">
    <property type="term" value="F:ADP binding"/>
    <property type="evidence" value="ECO:0007669"/>
    <property type="project" value="InterPro"/>
</dbReference>
<evidence type="ECO:0000313" key="11">
    <source>
        <dbReference type="EnsemblPlants" id="QL04p011351:mrna"/>
    </source>
</evidence>
<dbReference type="FunFam" id="3.40.50.300:FF:001091">
    <property type="entry name" value="Probable disease resistance protein At1g61300"/>
    <property type="match status" value="1"/>
</dbReference>
<dbReference type="InterPro" id="IPR056789">
    <property type="entry name" value="LRR_R13L1-DRL21"/>
</dbReference>
<evidence type="ECO:0000256" key="2">
    <source>
        <dbReference type="ARBA" id="ARBA00022737"/>
    </source>
</evidence>
<dbReference type="GO" id="GO:0005524">
    <property type="term" value="F:ATP binding"/>
    <property type="evidence" value="ECO:0007669"/>
    <property type="project" value="UniProtKB-KW"/>
</dbReference>
<evidence type="ECO:0000259" key="7">
    <source>
        <dbReference type="Pfam" id="PF00931"/>
    </source>
</evidence>
<dbReference type="InterPro" id="IPR058922">
    <property type="entry name" value="WHD_DRP"/>
</dbReference>
<evidence type="ECO:0000259" key="8">
    <source>
        <dbReference type="Pfam" id="PF18052"/>
    </source>
</evidence>
<keyword evidence="3" id="KW-0547">Nucleotide-binding</keyword>
<dbReference type="SUPFAM" id="SSF52058">
    <property type="entry name" value="L domain-like"/>
    <property type="match status" value="2"/>
</dbReference>
<dbReference type="EMBL" id="LRBV02000004">
    <property type="status" value="NOT_ANNOTATED_CDS"/>
    <property type="molecule type" value="Genomic_DNA"/>
</dbReference>
<feature type="domain" description="Disease resistance N-terminal" evidence="8">
    <location>
        <begin position="10"/>
        <end position="102"/>
    </location>
</feature>
<dbReference type="PANTHER" id="PTHR36766">
    <property type="entry name" value="PLANT BROAD-SPECTRUM MILDEW RESISTANCE PROTEIN RPW8"/>
    <property type="match status" value="1"/>
</dbReference>
<dbReference type="Gene3D" id="3.40.50.300">
    <property type="entry name" value="P-loop containing nucleotide triphosphate hydrolases"/>
    <property type="match status" value="1"/>
</dbReference>
<dbReference type="InterPro" id="IPR027417">
    <property type="entry name" value="P-loop_NTPase"/>
</dbReference>
<dbReference type="Gene3D" id="3.80.10.10">
    <property type="entry name" value="Ribonuclease Inhibitor"/>
    <property type="match status" value="3"/>
</dbReference>
<dbReference type="InterPro" id="IPR002182">
    <property type="entry name" value="NB-ARC"/>
</dbReference>
<dbReference type="PANTHER" id="PTHR36766:SF40">
    <property type="entry name" value="DISEASE RESISTANCE PROTEIN RGA3"/>
    <property type="match status" value="1"/>
</dbReference>